<dbReference type="CDD" id="cd04491">
    <property type="entry name" value="SoSSB_OBF"/>
    <property type="match status" value="1"/>
</dbReference>
<dbReference type="FunFam" id="2.40.50.140:FF:000072">
    <property type="entry name" value="SOSS complex subunit B2"/>
    <property type="match status" value="1"/>
</dbReference>
<accession>A0A7R9EUW5</accession>
<feature type="region of interest" description="Disordered" evidence="6">
    <location>
        <begin position="366"/>
        <end position="410"/>
    </location>
</feature>
<protein>
    <recommendedName>
        <fullName evidence="9">Sugar phosphate transporter domain-containing protein</fullName>
    </recommendedName>
</protein>
<dbReference type="AlphaFoldDB" id="A0A7R9EUW5"/>
<dbReference type="GO" id="GO:0016020">
    <property type="term" value="C:membrane"/>
    <property type="evidence" value="ECO:0007669"/>
    <property type="project" value="UniProtKB-SubCell"/>
</dbReference>
<dbReference type="GO" id="GO:0005694">
    <property type="term" value="C:chromosome"/>
    <property type="evidence" value="ECO:0007669"/>
    <property type="project" value="UniProtKB-ARBA"/>
</dbReference>
<evidence type="ECO:0000256" key="1">
    <source>
        <dbReference type="ARBA" id="ARBA00004141"/>
    </source>
</evidence>
<feature type="transmembrane region" description="Helical" evidence="7">
    <location>
        <begin position="610"/>
        <end position="629"/>
    </location>
</feature>
<feature type="transmembrane region" description="Helical" evidence="7">
    <location>
        <begin position="517"/>
        <end position="540"/>
    </location>
</feature>
<keyword evidence="4" id="KW-0238">DNA-binding</keyword>
<evidence type="ECO:0000256" key="3">
    <source>
        <dbReference type="ARBA" id="ARBA00022989"/>
    </source>
</evidence>
<evidence type="ECO:0000256" key="6">
    <source>
        <dbReference type="SAM" id="MobiDB-lite"/>
    </source>
</evidence>
<dbReference type="SUPFAM" id="SSF50249">
    <property type="entry name" value="Nucleic acid-binding proteins"/>
    <property type="match status" value="1"/>
</dbReference>
<dbReference type="EMBL" id="OD565474">
    <property type="protein sequence ID" value="CAD7441872.1"/>
    <property type="molecule type" value="Genomic_DNA"/>
</dbReference>
<comment type="subcellular location">
    <subcellularLocation>
        <location evidence="1">Membrane</location>
        <topology evidence="1">Multi-pass membrane protein</topology>
    </subcellularLocation>
</comment>
<name>A0A7R9EUW5_9NEOP</name>
<dbReference type="InterPro" id="IPR050186">
    <property type="entry name" value="TPT_transporter"/>
</dbReference>
<reference evidence="8" key="1">
    <citation type="submission" date="2020-11" db="EMBL/GenBank/DDBJ databases">
        <authorList>
            <person name="Tran Van P."/>
        </authorList>
    </citation>
    <scope>NUCLEOTIDE SEQUENCE</scope>
</reference>
<dbReference type="PANTHER" id="PTHR11132">
    <property type="entry name" value="SOLUTE CARRIER FAMILY 35"/>
    <property type="match status" value="1"/>
</dbReference>
<organism evidence="8">
    <name type="scientific">Timema bartmani</name>
    <dbReference type="NCBI Taxonomy" id="61472"/>
    <lineage>
        <taxon>Eukaryota</taxon>
        <taxon>Metazoa</taxon>
        <taxon>Ecdysozoa</taxon>
        <taxon>Arthropoda</taxon>
        <taxon>Hexapoda</taxon>
        <taxon>Insecta</taxon>
        <taxon>Pterygota</taxon>
        <taxon>Neoptera</taxon>
        <taxon>Polyneoptera</taxon>
        <taxon>Phasmatodea</taxon>
        <taxon>Timematodea</taxon>
        <taxon>Timematoidea</taxon>
        <taxon>Timematidae</taxon>
        <taxon>Timema</taxon>
    </lineage>
</organism>
<evidence type="ECO:0000256" key="7">
    <source>
        <dbReference type="SAM" id="Phobius"/>
    </source>
</evidence>
<gene>
    <name evidence="8" type="ORF">TBIB3V08_LOCUS4317</name>
</gene>
<sequence>MEFIQIKDIRPGLKNINVTFIVLEVGHPTVTKENREVRTFKVADPTACINVSIWDEPGQLLVPGDIVRLTKGYASVWRSCLTLYSVNISEPNPNLVNNTTSGAPNNNIITGNNGNSNGGIIGRHAVVSNQQPITVSQQNSGPGKVGGVARFTDRDQPGGRAKAIDKVYSRPTGSRLKWLCSGTIDKVYSRPTGSRLKWLCSGTIDKVYTKPTASRLKWLCSGTIDKVYSRPTASRLKWLCPGTINKVYSRPTASRLKWLCSETIDKVYTRLTASRLKWLCSGTIEKVYTRPTASRLKWLCPETINKVYTRLTASRLKWLCSGTIDKVYTRPTASRLKWLCYRGELVFFNTRSARPHNFKDIAGHSALTNLSPAPPHPGSPSTSTPRLSKHLHNPALQAPPQPYSPSTSTTILSKHLHNPALQAPPCPGSPSTSTTLLSKHLHAPALQAHPCPGSPSTSTTLLSKHLHNPAIQAPPHPGSPSNRQTALQKIIFQVHRVMTALRHKHLIKHATPQDFHFPLFVVLTHLMVKLLLAWLCRVVYSWRTTNKRVVLSWTNYVTKVGPTGMASGLDVGFSNWGLALVTVSLYTMTKSTSIVFILGFALFFKLEKKSWSLVMIILMIALGLFLFTYESTQFDVGGFFLILTASFMSGLRWTLAQLLMQKSKMGLENPIDMVYHVQPWMIIAILPFAVAFEGKLKRVSLYTTALEPIPPYDQGPFVPQKVKSPRVLTNCKTYCFENMGHTSMMALTVCAGALLAFAMEVSEYLVVTWTSSLTLSVACIFKLETRPLARLKWEVWSHSRLTTEDCNLGGHAACHRATQAKSSGSSSTSRGCRSSPGYQEVFTLILAVEWTGDKISVVNLVGLLVCLGGIIVHVVKKLINTNKDGRGDGTKTSFEMRTPLMADEAVFSSGDETDNNSSNVLFNILQRRDATR</sequence>
<proteinExistence type="predicted"/>
<feature type="transmembrane region" description="Helical" evidence="7">
    <location>
        <begin position="742"/>
        <end position="758"/>
    </location>
</feature>
<feature type="transmembrane region" description="Helical" evidence="7">
    <location>
        <begin position="857"/>
        <end position="875"/>
    </location>
</feature>
<evidence type="ECO:0000256" key="5">
    <source>
        <dbReference type="ARBA" id="ARBA00023136"/>
    </source>
</evidence>
<feature type="transmembrane region" description="Helical" evidence="7">
    <location>
        <begin position="636"/>
        <end position="655"/>
    </location>
</feature>
<feature type="region of interest" description="Disordered" evidence="6">
    <location>
        <begin position="134"/>
        <end position="159"/>
    </location>
</feature>
<dbReference type="InterPro" id="IPR012340">
    <property type="entry name" value="NA-bd_OB-fold"/>
</dbReference>
<keyword evidence="2 7" id="KW-0812">Transmembrane</keyword>
<evidence type="ECO:0000313" key="8">
    <source>
        <dbReference type="EMBL" id="CAD7441872.1"/>
    </source>
</evidence>
<feature type="transmembrane region" description="Helical" evidence="7">
    <location>
        <begin position="675"/>
        <end position="692"/>
    </location>
</feature>
<evidence type="ECO:0008006" key="9">
    <source>
        <dbReference type="Google" id="ProtNLM"/>
    </source>
</evidence>
<feature type="transmembrane region" description="Helical" evidence="7">
    <location>
        <begin position="578"/>
        <end position="604"/>
    </location>
</feature>
<keyword evidence="5 7" id="KW-0472">Membrane</keyword>
<evidence type="ECO:0000256" key="2">
    <source>
        <dbReference type="ARBA" id="ARBA00022692"/>
    </source>
</evidence>
<keyword evidence="3 7" id="KW-1133">Transmembrane helix</keyword>
<dbReference type="GO" id="GO:0003677">
    <property type="term" value="F:DNA binding"/>
    <property type="evidence" value="ECO:0007669"/>
    <property type="project" value="UniProtKB-KW"/>
</dbReference>
<dbReference type="Gene3D" id="2.40.50.140">
    <property type="entry name" value="Nucleic acid-binding proteins"/>
    <property type="match status" value="1"/>
</dbReference>
<evidence type="ECO:0000256" key="4">
    <source>
        <dbReference type="ARBA" id="ARBA00023125"/>
    </source>
</evidence>